<feature type="signal peptide" evidence="1">
    <location>
        <begin position="1"/>
        <end position="23"/>
    </location>
</feature>
<sequence>MYDLKNLLVGFLLFTTYAANATAAKICYTGKYQIGDEKLQRVRLSGTIAQEKAPLVVKGIKTYSEGRFLASQGKNGIITVYNAAVAPTKEEAEQLVIDEKMCVKLIIGGPRNVVEATD</sequence>
<feature type="chain" id="PRO_5040349095" evidence="1">
    <location>
        <begin position="24"/>
        <end position="118"/>
    </location>
</feature>
<organism evidence="2 3">
    <name type="scientific">Myriangium duriaei CBS 260.36</name>
    <dbReference type="NCBI Taxonomy" id="1168546"/>
    <lineage>
        <taxon>Eukaryota</taxon>
        <taxon>Fungi</taxon>
        <taxon>Dikarya</taxon>
        <taxon>Ascomycota</taxon>
        <taxon>Pezizomycotina</taxon>
        <taxon>Dothideomycetes</taxon>
        <taxon>Dothideomycetidae</taxon>
        <taxon>Myriangiales</taxon>
        <taxon>Myriangiaceae</taxon>
        <taxon>Myriangium</taxon>
    </lineage>
</organism>
<accession>A0A9P4JDV5</accession>
<keyword evidence="1" id="KW-0732">Signal</keyword>
<proteinExistence type="predicted"/>
<evidence type="ECO:0000256" key="1">
    <source>
        <dbReference type="SAM" id="SignalP"/>
    </source>
</evidence>
<dbReference type="Proteomes" id="UP000799439">
    <property type="component" value="Unassembled WGS sequence"/>
</dbReference>
<evidence type="ECO:0000313" key="2">
    <source>
        <dbReference type="EMBL" id="KAF2157810.1"/>
    </source>
</evidence>
<dbReference type="OrthoDB" id="3533079at2759"/>
<name>A0A9P4JDV5_9PEZI</name>
<reference evidence="2" key="1">
    <citation type="journal article" date="2020" name="Stud. Mycol.">
        <title>101 Dothideomycetes genomes: a test case for predicting lifestyles and emergence of pathogens.</title>
        <authorList>
            <person name="Haridas S."/>
            <person name="Albert R."/>
            <person name="Binder M."/>
            <person name="Bloem J."/>
            <person name="Labutti K."/>
            <person name="Salamov A."/>
            <person name="Andreopoulos B."/>
            <person name="Baker S."/>
            <person name="Barry K."/>
            <person name="Bills G."/>
            <person name="Bluhm B."/>
            <person name="Cannon C."/>
            <person name="Castanera R."/>
            <person name="Culley D."/>
            <person name="Daum C."/>
            <person name="Ezra D."/>
            <person name="Gonzalez J."/>
            <person name="Henrissat B."/>
            <person name="Kuo A."/>
            <person name="Liang C."/>
            <person name="Lipzen A."/>
            <person name="Lutzoni F."/>
            <person name="Magnuson J."/>
            <person name="Mondo S."/>
            <person name="Nolan M."/>
            <person name="Ohm R."/>
            <person name="Pangilinan J."/>
            <person name="Park H.-J."/>
            <person name="Ramirez L."/>
            <person name="Alfaro M."/>
            <person name="Sun H."/>
            <person name="Tritt A."/>
            <person name="Yoshinaga Y."/>
            <person name="Zwiers L.-H."/>
            <person name="Turgeon B."/>
            <person name="Goodwin S."/>
            <person name="Spatafora J."/>
            <person name="Crous P."/>
            <person name="Grigoriev I."/>
        </authorList>
    </citation>
    <scope>NUCLEOTIDE SEQUENCE</scope>
    <source>
        <strain evidence="2">CBS 260.36</strain>
    </source>
</reference>
<comment type="caution">
    <text evidence="2">The sequence shown here is derived from an EMBL/GenBank/DDBJ whole genome shotgun (WGS) entry which is preliminary data.</text>
</comment>
<keyword evidence="3" id="KW-1185">Reference proteome</keyword>
<gene>
    <name evidence="2" type="ORF">K461DRAFT_24628</name>
</gene>
<dbReference type="EMBL" id="ML996081">
    <property type="protein sequence ID" value="KAF2157810.1"/>
    <property type="molecule type" value="Genomic_DNA"/>
</dbReference>
<dbReference type="AlphaFoldDB" id="A0A9P4JDV5"/>
<evidence type="ECO:0000313" key="3">
    <source>
        <dbReference type="Proteomes" id="UP000799439"/>
    </source>
</evidence>
<protein>
    <submittedName>
        <fullName evidence="2">Uncharacterized protein</fullName>
    </submittedName>
</protein>